<name>A0ABW5E8B1_9GAMM</name>
<evidence type="ECO:0000256" key="4">
    <source>
        <dbReference type="ARBA" id="ARBA00022741"/>
    </source>
</evidence>
<dbReference type="GO" id="GO:0005524">
    <property type="term" value="F:ATP binding"/>
    <property type="evidence" value="ECO:0007669"/>
    <property type="project" value="UniProtKB-KW"/>
</dbReference>
<dbReference type="EMBL" id="JBHUJD010000001">
    <property type="protein sequence ID" value="MFD2308895.1"/>
    <property type="molecule type" value="Genomic_DNA"/>
</dbReference>
<feature type="domain" description="ABC transporter" evidence="6">
    <location>
        <begin position="2"/>
        <end position="232"/>
    </location>
</feature>
<keyword evidence="8" id="KW-1185">Reference proteome</keyword>
<keyword evidence="3" id="KW-0536">Nodulation</keyword>
<dbReference type="InterPro" id="IPR050763">
    <property type="entry name" value="ABC_transporter_ATP-binding"/>
</dbReference>
<evidence type="ECO:0000313" key="7">
    <source>
        <dbReference type="EMBL" id="MFD2308895.1"/>
    </source>
</evidence>
<comment type="caution">
    <text evidence="7">The sequence shown here is derived from an EMBL/GenBank/DDBJ whole genome shotgun (WGS) entry which is preliminary data.</text>
</comment>
<dbReference type="InterPro" id="IPR003439">
    <property type="entry name" value="ABC_transporter-like_ATP-bd"/>
</dbReference>
<dbReference type="InterPro" id="IPR027417">
    <property type="entry name" value="P-loop_NTPase"/>
</dbReference>
<dbReference type="PANTHER" id="PTHR42711:SF5">
    <property type="entry name" value="ABC TRANSPORTER ATP-BINDING PROTEIN NATA"/>
    <property type="match status" value="1"/>
</dbReference>
<dbReference type="SMART" id="SM00382">
    <property type="entry name" value="AAA"/>
    <property type="match status" value="1"/>
</dbReference>
<dbReference type="Gene3D" id="3.40.50.300">
    <property type="entry name" value="P-loop containing nucleotide triphosphate hydrolases"/>
    <property type="match status" value="1"/>
</dbReference>
<dbReference type="PROSITE" id="PS00211">
    <property type="entry name" value="ABC_TRANSPORTER_1"/>
    <property type="match status" value="1"/>
</dbReference>
<reference evidence="8" key="1">
    <citation type="journal article" date="2019" name="Int. J. Syst. Evol. Microbiol.">
        <title>The Global Catalogue of Microorganisms (GCM) 10K type strain sequencing project: providing services to taxonomists for standard genome sequencing and annotation.</title>
        <authorList>
            <consortium name="The Broad Institute Genomics Platform"/>
            <consortium name="The Broad Institute Genome Sequencing Center for Infectious Disease"/>
            <person name="Wu L."/>
            <person name="Ma J."/>
        </authorList>
    </citation>
    <scope>NUCLEOTIDE SEQUENCE [LARGE SCALE GENOMIC DNA]</scope>
    <source>
        <strain evidence="8">KCTC 12848</strain>
    </source>
</reference>
<dbReference type="SUPFAM" id="SSF52540">
    <property type="entry name" value="P-loop containing nucleoside triphosphate hydrolases"/>
    <property type="match status" value="1"/>
</dbReference>
<evidence type="ECO:0000313" key="8">
    <source>
        <dbReference type="Proteomes" id="UP001597425"/>
    </source>
</evidence>
<dbReference type="Proteomes" id="UP001597425">
    <property type="component" value="Unassembled WGS sequence"/>
</dbReference>
<dbReference type="PANTHER" id="PTHR42711">
    <property type="entry name" value="ABC TRANSPORTER ATP-BINDING PROTEIN"/>
    <property type="match status" value="1"/>
</dbReference>
<proteinExistence type="inferred from homology"/>
<evidence type="ECO:0000256" key="1">
    <source>
        <dbReference type="ARBA" id="ARBA00005417"/>
    </source>
</evidence>
<keyword evidence="2" id="KW-0813">Transport</keyword>
<dbReference type="PROSITE" id="PS50893">
    <property type="entry name" value="ABC_TRANSPORTER_2"/>
    <property type="match status" value="1"/>
</dbReference>
<dbReference type="InterPro" id="IPR003593">
    <property type="entry name" value="AAA+_ATPase"/>
</dbReference>
<keyword evidence="4" id="KW-0547">Nucleotide-binding</keyword>
<evidence type="ECO:0000256" key="2">
    <source>
        <dbReference type="ARBA" id="ARBA00022448"/>
    </source>
</evidence>
<evidence type="ECO:0000256" key="3">
    <source>
        <dbReference type="ARBA" id="ARBA00022458"/>
    </source>
</evidence>
<evidence type="ECO:0000259" key="6">
    <source>
        <dbReference type="PROSITE" id="PS50893"/>
    </source>
</evidence>
<dbReference type="RefSeq" id="WP_265723604.1">
    <property type="nucleotide sequence ID" value="NZ_JAPIVK010000061.1"/>
</dbReference>
<gene>
    <name evidence="7" type="ORF">ACFSKX_00540</name>
</gene>
<organism evidence="7 8">
    <name type="scientific">Microbulbifer halophilus</name>
    <dbReference type="NCBI Taxonomy" id="453963"/>
    <lineage>
        <taxon>Bacteria</taxon>
        <taxon>Pseudomonadati</taxon>
        <taxon>Pseudomonadota</taxon>
        <taxon>Gammaproteobacteria</taxon>
        <taxon>Cellvibrionales</taxon>
        <taxon>Microbulbiferaceae</taxon>
        <taxon>Microbulbifer</taxon>
    </lineage>
</organism>
<evidence type="ECO:0000256" key="5">
    <source>
        <dbReference type="ARBA" id="ARBA00022840"/>
    </source>
</evidence>
<accession>A0ABW5E8B1</accession>
<sequence length="251" mass="27224">MIEVQSIDKSFAGQRVLRELGFEIPDGRITALLGANGAGKTTCLRIVTGLLRADAGRVLLGGRDVAADPLAARRQLGVVGDREGLYERLTVEEYLTLFARMQGLAGAALRQSLDAVREELELGELWKRRTRGFSQGERMKVSLARALVHRPQHLILDEPTRGLDVLAARLLRRTLLRLRAEGTTILFSSHVMSEVAELSDCVLVMADGRIVGNGSPAELMENTGSDNLEDSFVALAYGSAARSECIEGTPA</sequence>
<keyword evidence="5 7" id="KW-0067">ATP-binding</keyword>
<protein>
    <submittedName>
        <fullName evidence="7">ATP-binding cassette domain-containing protein</fullName>
    </submittedName>
</protein>
<comment type="similarity">
    <text evidence="1">Belongs to the ABC transporter superfamily.</text>
</comment>
<dbReference type="InterPro" id="IPR017871">
    <property type="entry name" value="ABC_transporter-like_CS"/>
</dbReference>
<dbReference type="Pfam" id="PF00005">
    <property type="entry name" value="ABC_tran"/>
    <property type="match status" value="1"/>
</dbReference>